<accession>A0A7M7MDW7</accession>
<dbReference type="RefSeq" id="XP_022669239.1">
    <property type="nucleotide sequence ID" value="XM_022813504.1"/>
</dbReference>
<sequence length="176" mass="20831">MSFSFGPFGRKKKGLNEHERQVLAKIREEQKRDISDHVVDEEKLRQLYKEEEYIFERQKCILDLYDDIGERQAAVDKRVKKLREKNSIGRYKGDCIENMESWDGKTTVTETDDPTVVELQDEALMIIRENWETKLAIDAAVEELYELELKLMQLKVDKMWEPLKDLPPKNLMPINV</sequence>
<dbReference type="EnsemblMetazoa" id="XM_022813495">
    <property type="protein sequence ID" value="XP_022669230"/>
    <property type="gene ID" value="LOC111253699"/>
</dbReference>
<dbReference type="KEGG" id="vde:111253699"/>
<reference evidence="1" key="1">
    <citation type="submission" date="2021-01" db="UniProtKB">
        <authorList>
            <consortium name="EnsemblMetazoa"/>
        </authorList>
    </citation>
    <scope>IDENTIFICATION</scope>
</reference>
<proteinExistence type="predicted"/>
<dbReference type="GeneID" id="111253699"/>
<protein>
    <submittedName>
        <fullName evidence="1">Uncharacterized protein</fullName>
    </submittedName>
</protein>
<evidence type="ECO:0000313" key="2">
    <source>
        <dbReference type="Proteomes" id="UP000594260"/>
    </source>
</evidence>
<dbReference type="EnsemblMetazoa" id="XM_022813504">
    <property type="protein sequence ID" value="XP_022669239"/>
    <property type="gene ID" value="LOC111253699"/>
</dbReference>
<evidence type="ECO:0000313" key="1">
    <source>
        <dbReference type="EnsemblMetazoa" id="XP_022669239"/>
    </source>
</evidence>
<name>A0A7M7MDW7_VARDE</name>
<dbReference type="OrthoDB" id="6505040at2759"/>
<dbReference type="RefSeq" id="XP_022669230.1">
    <property type="nucleotide sequence ID" value="XM_022813495.1"/>
</dbReference>
<keyword evidence="2" id="KW-1185">Reference proteome</keyword>
<dbReference type="AlphaFoldDB" id="A0A7M7MDW7"/>
<dbReference type="InParanoid" id="A0A7M7MDW7"/>
<organism evidence="1 2">
    <name type="scientific">Varroa destructor</name>
    <name type="common">Honeybee mite</name>
    <dbReference type="NCBI Taxonomy" id="109461"/>
    <lineage>
        <taxon>Eukaryota</taxon>
        <taxon>Metazoa</taxon>
        <taxon>Ecdysozoa</taxon>
        <taxon>Arthropoda</taxon>
        <taxon>Chelicerata</taxon>
        <taxon>Arachnida</taxon>
        <taxon>Acari</taxon>
        <taxon>Parasitiformes</taxon>
        <taxon>Mesostigmata</taxon>
        <taxon>Gamasina</taxon>
        <taxon>Dermanyssoidea</taxon>
        <taxon>Varroidae</taxon>
        <taxon>Varroa</taxon>
    </lineage>
</organism>
<dbReference type="Proteomes" id="UP000594260">
    <property type="component" value="Unplaced"/>
</dbReference>